<dbReference type="PANTHER" id="PTHR46300">
    <property type="entry name" value="P450, PUTATIVE (EUROFUNG)-RELATED-RELATED"/>
    <property type="match status" value="1"/>
</dbReference>
<dbReference type="AlphaFoldDB" id="F8P256"/>
<evidence type="ECO:0000256" key="4">
    <source>
        <dbReference type="ARBA" id="ARBA00022617"/>
    </source>
</evidence>
<comment type="cofactor">
    <cofactor evidence="1 9">
        <name>heme</name>
        <dbReference type="ChEBI" id="CHEBI:30413"/>
    </cofactor>
</comment>
<dbReference type="GO" id="GO:0020037">
    <property type="term" value="F:heme binding"/>
    <property type="evidence" value="ECO:0007669"/>
    <property type="project" value="InterPro"/>
</dbReference>
<dbReference type="CDD" id="cd11065">
    <property type="entry name" value="CYP64-like"/>
    <property type="match status" value="1"/>
</dbReference>
<dbReference type="EMBL" id="GL945436">
    <property type="protein sequence ID" value="EGO23234.1"/>
    <property type="molecule type" value="Genomic_DNA"/>
</dbReference>
<evidence type="ECO:0000256" key="2">
    <source>
        <dbReference type="ARBA" id="ARBA00005179"/>
    </source>
</evidence>
<evidence type="ECO:0000256" key="10">
    <source>
        <dbReference type="RuleBase" id="RU000461"/>
    </source>
</evidence>
<dbReference type="Pfam" id="PF00067">
    <property type="entry name" value="p450"/>
    <property type="match status" value="1"/>
</dbReference>
<dbReference type="Proteomes" id="UP000008064">
    <property type="component" value="Unassembled WGS sequence"/>
</dbReference>
<dbReference type="PROSITE" id="PS00086">
    <property type="entry name" value="CYTOCHROME_P450"/>
    <property type="match status" value="1"/>
</dbReference>
<name>F8P256_SERL9</name>
<dbReference type="OrthoDB" id="2789670at2759"/>
<keyword evidence="5 9" id="KW-0479">Metal-binding</keyword>
<proteinExistence type="inferred from homology"/>
<dbReference type="HOGENOM" id="CLU_001570_2_0_1"/>
<evidence type="ECO:0000256" key="8">
    <source>
        <dbReference type="ARBA" id="ARBA00023033"/>
    </source>
</evidence>
<dbReference type="InterPro" id="IPR050364">
    <property type="entry name" value="Cytochrome_P450_fung"/>
</dbReference>
<evidence type="ECO:0000256" key="7">
    <source>
        <dbReference type="ARBA" id="ARBA00023004"/>
    </source>
</evidence>
<dbReference type="InterPro" id="IPR002401">
    <property type="entry name" value="Cyt_P450_E_grp-I"/>
</dbReference>
<evidence type="ECO:0000313" key="11">
    <source>
        <dbReference type="EMBL" id="EGO23234.1"/>
    </source>
</evidence>
<gene>
    <name evidence="11" type="ORF">SERLADRAFT_439979</name>
</gene>
<reference evidence="11" key="1">
    <citation type="submission" date="2011-04" db="EMBL/GenBank/DDBJ databases">
        <title>Evolution of plant cell wall degrading machinery underlies the functional diversity of forest fungi.</title>
        <authorList>
            <consortium name="US DOE Joint Genome Institute (JGI-PGF)"/>
            <person name="Eastwood D.C."/>
            <person name="Floudas D."/>
            <person name="Binder M."/>
            <person name="Majcherczyk A."/>
            <person name="Schneider P."/>
            <person name="Aerts A."/>
            <person name="Asiegbu F.O."/>
            <person name="Baker S.E."/>
            <person name="Barry K."/>
            <person name="Bendiksby M."/>
            <person name="Blumentritt M."/>
            <person name="Coutinho P.M."/>
            <person name="Cullen D."/>
            <person name="Cullen D."/>
            <person name="Gathman A."/>
            <person name="Goodell B."/>
            <person name="Henrissat B."/>
            <person name="Ihrmark K."/>
            <person name="Kauserud H."/>
            <person name="Kohler A."/>
            <person name="LaButti K."/>
            <person name="Lapidus A."/>
            <person name="Lavin J.L."/>
            <person name="Lee Y.-H."/>
            <person name="Lindquist E."/>
            <person name="Lilly W."/>
            <person name="Lucas S."/>
            <person name="Morin E."/>
            <person name="Murat C."/>
            <person name="Oguiza J.A."/>
            <person name="Park J."/>
            <person name="Pisabarro A.G."/>
            <person name="Riley R."/>
            <person name="Rosling A."/>
            <person name="Salamov A."/>
            <person name="Schmidt O."/>
            <person name="Schmutz J."/>
            <person name="Skrede I."/>
            <person name="Stenlid J."/>
            <person name="Wiebenga A."/>
            <person name="Xie X."/>
            <person name="Kues U."/>
            <person name="Hibbett D.S."/>
            <person name="Hoffmeister D."/>
            <person name="Hogberg N."/>
            <person name="Martin F."/>
            <person name="Grigoriev I.V."/>
            <person name="Watkinson S.C."/>
        </authorList>
    </citation>
    <scope>NUCLEOTIDE SEQUENCE</scope>
    <source>
        <strain evidence="11">S7.9</strain>
    </source>
</reference>
<comment type="pathway">
    <text evidence="2">Secondary metabolite biosynthesis.</text>
</comment>
<dbReference type="KEGG" id="sla:SERLADRAFT_439979"/>
<evidence type="ECO:0000256" key="3">
    <source>
        <dbReference type="ARBA" id="ARBA00010617"/>
    </source>
</evidence>
<dbReference type="RefSeq" id="XP_007320474.1">
    <property type="nucleotide sequence ID" value="XM_007320412.1"/>
</dbReference>
<dbReference type="PANTHER" id="PTHR46300:SF7">
    <property type="entry name" value="P450, PUTATIVE (EUROFUNG)-RELATED"/>
    <property type="match status" value="1"/>
</dbReference>
<dbReference type="PRINTS" id="PR00385">
    <property type="entry name" value="P450"/>
</dbReference>
<evidence type="ECO:0008006" key="12">
    <source>
        <dbReference type="Google" id="ProtNLM"/>
    </source>
</evidence>
<dbReference type="GO" id="GO:0004497">
    <property type="term" value="F:monooxygenase activity"/>
    <property type="evidence" value="ECO:0007669"/>
    <property type="project" value="UniProtKB-KW"/>
</dbReference>
<keyword evidence="7 9" id="KW-0408">Iron</keyword>
<evidence type="ECO:0000256" key="9">
    <source>
        <dbReference type="PIRSR" id="PIRSR602401-1"/>
    </source>
</evidence>
<dbReference type="InterPro" id="IPR001128">
    <property type="entry name" value="Cyt_P450"/>
</dbReference>
<evidence type="ECO:0000256" key="5">
    <source>
        <dbReference type="ARBA" id="ARBA00022723"/>
    </source>
</evidence>
<feature type="binding site" description="axial binding residue" evidence="9">
    <location>
        <position position="371"/>
    </location>
    <ligand>
        <name>heme</name>
        <dbReference type="ChEBI" id="CHEBI:30413"/>
    </ligand>
    <ligandPart>
        <name>Fe</name>
        <dbReference type="ChEBI" id="CHEBI:18248"/>
    </ligandPart>
</feature>
<keyword evidence="8 10" id="KW-0503">Monooxygenase</keyword>
<dbReference type="InterPro" id="IPR017972">
    <property type="entry name" value="Cyt_P450_CS"/>
</dbReference>
<dbReference type="GO" id="GO:0016705">
    <property type="term" value="F:oxidoreductase activity, acting on paired donors, with incorporation or reduction of molecular oxygen"/>
    <property type="evidence" value="ECO:0007669"/>
    <property type="project" value="InterPro"/>
</dbReference>
<keyword evidence="6 10" id="KW-0560">Oxidoreductase</keyword>
<sequence>MYCRLLSQEVIVINSEKVARDLLDKRSSNYSDRPFLITTDIFGWTFNFGFLRYGSTWRQHRRLLQEKLRPAAALSYRPTQLHKTHQLLLDIFEMPDEFAHHIQTMATSAIMSIVYGYETERWHDTLVATIEHALVQGVQVASLETSAILSAFPFLLYLPSWFPGAGIKRRAHECYEMFAEMVEKPFQYTKALVDSGNASACIVTDLLVRVKDEENYDELEKVIKSVASTSVAGAAETTTSTLLNFVLAMVLFPHVQERAHAEIESIVGNDRLPNFNDRDALPYVEAVLRESHRWYPVLPLGIAHAAVDDDIYEELYIPKGATVVPNVWAMSRNEAKYPNASEFVPERFFKSDGKLNDDAISYVFGFGRRVCAGQHVANAAVWIAIVSLLAVFKFTKATDNQGKEITIEPQWTPGLAIRPRAFPCRIEPRLPGMTIAKLNQMISLLACYQV</sequence>
<keyword evidence="4 9" id="KW-0349">Heme</keyword>
<dbReference type="SUPFAM" id="SSF48264">
    <property type="entry name" value="Cytochrome P450"/>
    <property type="match status" value="1"/>
</dbReference>
<evidence type="ECO:0000256" key="6">
    <source>
        <dbReference type="ARBA" id="ARBA00023002"/>
    </source>
</evidence>
<dbReference type="InterPro" id="IPR036396">
    <property type="entry name" value="Cyt_P450_sf"/>
</dbReference>
<dbReference type="GO" id="GO:0005506">
    <property type="term" value="F:iron ion binding"/>
    <property type="evidence" value="ECO:0007669"/>
    <property type="project" value="InterPro"/>
</dbReference>
<evidence type="ECO:0000256" key="1">
    <source>
        <dbReference type="ARBA" id="ARBA00001971"/>
    </source>
</evidence>
<comment type="similarity">
    <text evidence="3 10">Belongs to the cytochrome P450 family.</text>
</comment>
<accession>F8P256</accession>
<organism>
    <name type="scientific">Serpula lacrymans var. lacrymans (strain S7.9)</name>
    <name type="common">Dry rot fungus</name>
    <dbReference type="NCBI Taxonomy" id="578457"/>
    <lineage>
        <taxon>Eukaryota</taxon>
        <taxon>Fungi</taxon>
        <taxon>Dikarya</taxon>
        <taxon>Basidiomycota</taxon>
        <taxon>Agaricomycotina</taxon>
        <taxon>Agaricomycetes</taxon>
        <taxon>Agaricomycetidae</taxon>
        <taxon>Boletales</taxon>
        <taxon>Coniophorineae</taxon>
        <taxon>Serpulaceae</taxon>
        <taxon>Serpula</taxon>
    </lineage>
</organism>
<dbReference type="PRINTS" id="PR00463">
    <property type="entry name" value="EP450I"/>
</dbReference>
<dbReference type="GeneID" id="18815288"/>
<protein>
    <recommendedName>
        <fullName evidence="12">Cytochrome P450</fullName>
    </recommendedName>
</protein>
<dbReference type="Gene3D" id="1.10.630.10">
    <property type="entry name" value="Cytochrome P450"/>
    <property type="match status" value="1"/>
</dbReference>